<name>A0A6J4VA69_9BACT</name>
<reference evidence="2" key="1">
    <citation type="submission" date="2020-02" db="EMBL/GenBank/DDBJ databases">
        <authorList>
            <person name="Meier V. D."/>
        </authorList>
    </citation>
    <scope>NUCLEOTIDE SEQUENCE</scope>
    <source>
        <strain evidence="2">AVDCRST_MAG88</strain>
    </source>
</reference>
<feature type="region of interest" description="Disordered" evidence="1">
    <location>
        <begin position="14"/>
        <end position="35"/>
    </location>
</feature>
<feature type="non-terminal residue" evidence="2">
    <location>
        <position position="35"/>
    </location>
</feature>
<feature type="non-terminal residue" evidence="2">
    <location>
        <position position="1"/>
    </location>
</feature>
<dbReference type="AlphaFoldDB" id="A0A6J4VA69"/>
<evidence type="ECO:0000256" key="1">
    <source>
        <dbReference type="SAM" id="MobiDB-lite"/>
    </source>
</evidence>
<evidence type="ECO:0000313" key="2">
    <source>
        <dbReference type="EMBL" id="CAA9572784.1"/>
    </source>
</evidence>
<protein>
    <submittedName>
        <fullName evidence="2">Uncharacterized protein</fullName>
    </submittedName>
</protein>
<organism evidence="2">
    <name type="scientific">uncultured Thermomicrobiales bacterium</name>
    <dbReference type="NCBI Taxonomy" id="1645740"/>
    <lineage>
        <taxon>Bacteria</taxon>
        <taxon>Pseudomonadati</taxon>
        <taxon>Thermomicrobiota</taxon>
        <taxon>Thermomicrobia</taxon>
        <taxon>Thermomicrobiales</taxon>
        <taxon>environmental samples</taxon>
    </lineage>
</organism>
<sequence>RVLFRSARPCRTTRGDVTVDHPPVGVASRALRGQL</sequence>
<proteinExistence type="predicted"/>
<accession>A0A6J4VA69</accession>
<dbReference type="EMBL" id="CADCWM010000625">
    <property type="protein sequence ID" value="CAA9572784.1"/>
    <property type="molecule type" value="Genomic_DNA"/>
</dbReference>
<gene>
    <name evidence="2" type="ORF">AVDCRST_MAG88-2509</name>
</gene>